<feature type="compositionally biased region" description="Polar residues" evidence="1">
    <location>
        <begin position="162"/>
        <end position="172"/>
    </location>
</feature>
<feature type="compositionally biased region" description="Low complexity" evidence="1">
    <location>
        <begin position="139"/>
        <end position="154"/>
    </location>
</feature>
<feature type="region of interest" description="Disordered" evidence="1">
    <location>
        <begin position="74"/>
        <end position="110"/>
    </location>
</feature>
<comment type="caution">
    <text evidence="2">The sequence shown here is derived from an EMBL/GenBank/DDBJ whole genome shotgun (WGS) entry which is preliminary data.</text>
</comment>
<organism evidence="2 3">
    <name type="scientific">Hypsizygus marmoreus</name>
    <name type="common">White beech mushroom</name>
    <name type="synonym">Agaricus marmoreus</name>
    <dbReference type="NCBI Taxonomy" id="39966"/>
    <lineage>
        <taxon>Eukaryota</taxon>
        <taxon>Fungi</taxon>
        <taxon>Dikarya</taxon>
        <taxon>Basidiomycota</taxon>
        <taxon>Agaricomycotina</taxon>
        <taxon>Agaricomycetes</taxon>
        <taxon>Agaricomycetidae</taxon>
        <taxon>Agaricales</taxon>
        <taxon>Tricholomatineae</taxon>
        <taxon>Lyophyllaceae</taxon>
        <taxon>Hypsizygus</taxon>
    </lineage>
</organism>
<accession>A0A369JUS8</accession>
<proteinExistence type="predicted"/>
<name>A0A369JUS8_HYPMA</name>
<gene>
    <name evidence="2" type="ORF">Hypma_009949</name>
</gene>
<evidence type="ECO:0000256" key="1">
    <source>
        <dbReference type="SAM" id="MobiDB-lite"/>
    </source>
</evidence>
<protein>
    <submittedName>
        <fullName evidence="2">Uncharacterized protein</fullName>
    </submittedName>
</protein>
<evidence type="ECO:0000313" key="2">
    <source>
        <dbReference type="EMBL" id="RDB23094.1"/>
    </source>
</evidence>
<evidence type="ECO:0000313" key="3">
    <source>
        <dbReference type="Proteomes" id="UP000076154"/>
    </source>
</evidence>
<feature type="region of interest" description="Disordered" evidence="1">
    <location>
        <begin position="28"/>
        <end position="51"/>
    </location>
</feature>
<reference evidence="2" key="1">
    <citation type="submission" date="2018-04" db="EMBL/GenBank/DDBJ databases">
        <title>Whole genome sequencing of Hypsizygus marmoreus.</title>
        <authorList>
            <person name="Choi I.-G."/>
            <person name="Min B."/>
            <person name="Kim J.-G."/>
            <person name="Kim S."/>
            <person name="Oh Y.-L."/>
            <person name="Kong W.-S."/>
            <person name="Park H."/>
            <person name="Jeong J."/>
            <person name="Song E.-S."/>
        </authorList>
    </citation>
    <scope>NUCLEOTIDE SEQUENCE [LARGE SCALE GENOMIC DNA]</scope>
    <source>
        <strain evidence="2">51987-8</strain>
    </source>
</reference>
<feature type="compositionally biased region" description="Acidic residues" evidence="1">
    <location>
        <begin position="78"/>
        <end position="88"/>
    </location>
</feature>
<sequence>MSSFRHVRLQSQLQSLLETLADFTFSFSDEPTAPRSPSPQWNEARSSHTHDTQPVLAQLNTFNLRTPSSTLDFLDSATAEDGDDDDGDAIPIPVPRSQGSPVSSPVPTFPPRSPLIEVRSPHSYGYGHVSPRSPPTPASTPSKARPAALARPAPTRFPPPVSTISTTASPSSNRRFAAPLPFTRIEKESVLVRASWTMHDTMGLRMSVLELTSVVCIVSSM</sequence>
<dbReference type="EMBL" id="LUEZ02000048">
    <property type="protein sequence ID" value="RDB23094.1"/>
    <property type="molecule type" value="Genomic_DNA"/>
</dbReference>
<keyword evidence="3" id="KW-1185">Reference proteome</keyword>
<dbReference type="AlphaFoldDB" id="A0A369JUS8"/>
<dbReference type="Proteomes" id="UP000076154">
    <property type="component" value="Unassembled WGS sequence"/>
</dbReference>
<feature type="region of interest" description="Disordered" evidence="1">
    <location>
        <begin position="124"/>
        <end position="172"/>
    </location>
</feature>
<dbReference type="InParanoid" id="A0A369JUS8"/>